<reference evidence="2" key="1">
    <citation type="submission" date="2020-02" db="EMBL/GenBank/DDBJ databases">
        <authorList>
            <person name="Meier V. D."/>
        </authorList>
    </citation>
    <scope>NUCLEOTIDE SEQUENCE</scope>
    <source>
        <strain evidence="2">AVDCRST_MAG19</strain>
    </source>
</reference>
<name>A0A6J4VPE9_9BACT</name>
<protein>
    <submittedName>
        <fullName evidence="2">Uncharacterized protein</fullName>
    </submittedName>
</protein>
<feature type="region of interest" description="Disordered" evidence="1">
    <location>
        <begin position="1"/>
        <end position="25"/>
    </location>
</feature>
<evidence type="ECO:0000313" key="2">
    <source>
        <dbReference type="EMBL" id="CAA9584765.1"/>
    </source>
</evidence>
<dbReference type="EMBL" id="CADCWL010000247">
    <property type="protein sequence ID" value="CAA9584765.1"/>
    <property type="molecule type" value="Genomic_DNA"/>
</dbReference>
<evidence type="ECO:0000256" key="1">
    <source>
        <dbReference type="SAM" id="MobiDB-lite"/>
    </source>
</evidence>
<dbReference type="AlphaFoldDB" id="A0A6J4VPE9"/>
<gene>
    <name evidence="2" type="ORF">AVDCRST_MAG19-4789</name>
</gene>
<accession>A0A6J4VPE9</accession>
<organism evidence="2">
    <name type="scientific">uncultured Thermomicrobiales bacterium</name>
    <dbReference type="NCBI Taxonomy" id="1645740"/>
    <lineage>
        <taxon>Bacteria</taxon>
        <taxon>Pseudomonadati</taxon>
        <taxon>Thermomicrobiota</taxon>
        <taxon>Thermomicrobia</taxon>
        <taxon>Thermomicrobiales</taxon>
        <taxon>environmental samples</taxon>
    </lineage>
</organism>
<proteinExistence type="predicted"/>
<sequence>MQGGDDAPDARRRGGRGRPTGDPSMQTLLHVSRMEIGEEVAVRAAHDAFPVEALQRGSGVDRVVVFIGSGYYALELTVADGNFQETFHRFLATPEVQQLFDALRPYVHDLPLPDAKTADLPLATAMLLWQTPGVADSTTV</sequence>